<organism evidence="2 3">
    <name type="scientific">Elysia crispata</name>
    <name type="common">lettuce slug</name>
    <dbReference type="NCBI Taxonomy" id="231223"/>
    <lineage>
        <taxon>Eukaryota</taxon>
        <taxon>Metazoa</taxon>
        <taxon>Spiralia</taxon>
        <taxon>Lophotrochozoa</taxon>
        <taxon>Mollusca</taxon>
        <taxon>Gastropoda</taxon>
        <taxon>Heterobranchia</taxon>
        <taxon>Euthyneura</taxon>
        <taxon>Panpulmonata</taxon>
        <taxon>Sacoglossa</taxon>
        <taxon>Placobranchoidea</taxon>
        <taxon>Plakobranchidae</taxon>
        <taxon>Elysia</taxon>
    </lineage>
</organism>
<keyword evidence="3" id="KW-1185">Reference proteome</keyword>
<sequence>MYSKRSCTDSRVFHMLQLRPGVARVGSDVYCPRSLYDCDSLEVGLKYSGDDIINPEFIASDKKDNEMEEICRFFSSPECFEPVVSQCKGELVYSTRAFRSRQRFICGDKRDRKGANRLSLCVHQDLVKHHSRTCRQKRQQKLEEVTQLGVSSSPSHPWCNLTNDYIVCVYSVMALGCTVEDAEEYMQAVNQSSPVMEAIYGYGCSFGHPLNILKTTTTAPETTQDGGGGGSGGGVVYRTGRHPSYGPRRSAGSSLHSYVSGSNPRRQDDGRQSSPNNCNSFFSFNDGHAFFLSPEDGLSFPGHSLVLACSCLSFLLQTFLLRDSGSFFREVPSHRGKKHRCQHGATTAFKKGNR</sequence>
<proteinExistence type="predicted"/>
<reference evidence="2" key="1">
    <citation type="journal article" date="2023" name="G3 (Bethesda)">
        <title>A reference genome for the long-term kleptoplast-retaining sea slug Elysia crispata morphotype clarki.</title>
        <authorList>
            <person name="Eastman K.E."/>
            <person name="Pendleton A.L."/>
            <person name="Shaikh M.A."/>
            <person name="Suttiyut T."/>
            <person name="Ogas R."/>
            <person name="Tomko P."/>
            <person name="Gavelis G."/>
            <person name="Widhalm J.R."/>
            <person name="Wisecaver J.H."/>
        </authorList>
    </citation>
    <scope>NUCLEOTIDE SEQUENCE</scope>
    <source>
        <strain evidence="2">ECLA1</strain>
    </source>
</reference>
<gene>
    <name evidence="2" type="ORF">RRG08_048090</name>
</gene>
<dbReference type="EMBL" id="JAWDGP010000598">
    <property type="protein sequence ID" value="KAK3799019.1"/>
    <property type="molecule type" value="Genomic_DNA"/>
</dbReference>
<feature type="compositionally biased region" description="Gly residues" evidence="1">
    <location>
        <begin position="225"/>
        <end position="235"/>
    </location>
</feature>
<evidence type="ECO:0000313" key="2">
    <source>
        <dbReference type="EMBL" id="KAK3799019.1"/>
    </source>
</evidence>
<comment type="caution">
    <text evidence="2">The sequence shown here is derived from an EMBL/GenBank/DDBJ whole genome shotgun (WGS) entry which is preliminary data.</text>
</comment>
<feature type="region of interest" description="Disordered" evidence="1">
    <location>
        <begin position="218"/>
        <end position="277"/>
    </location>
</feature>
<accession>A0AAE1E976</accession>
<name>A0AAE1E976_9GAST</name>
<dbReference type="Proteomes" id="UP001283361">
    <property type="component" value="Unassembled WGS sequence"/>
</dbReference>
<protein>
    <submittedName>
        <fullName evidence="2">Uncharacterized protein</fullName>
    </submittedName>
</protein>
<evidence type="ECO:0000313" key="3">
    <source>
        <dbReference type="Proteomes" id="UP001283361"/>
    </source>
</evidence>
<feature type="compositionally biased region" description="Polar residues" evidence="1">
    <location>
        <begin position="251"/>
        <end position="264"/>
    </location>
</feature>
<dbReference type="AlphaFoldDB" id="A0AAE1E976"/>
<evidence type="ECO:0000256" key="1">
    <source>
        <dbReference type="SAM" id="MobiDB-lite"/>
    </source>
</evidence>